<proteinExistence type="inferred from homology"/>
<protein>
    <submittedName>
        <fullName evidence="10">Cysteine desulfurase</fullName>
        <ecNumber evidence="10">2.8.1.7</ecNumber>
    </submittedName>
</protein>
<dbReference type="FunFam" id="3.40.640.10:FF:000084">
    <property type="entry name" value="IscS-like cysteine desulfurase"/>
    <property type="match status" value="1"/>
</dbReference>
<dbReference type="PANTHER" id="PTHR11601">
    <property type="entry name" value="CYSTEINE DESULFURYLASE FAMILY MEMBER"/>
    <property type="match status" value="1"/>
</dbReference>
<comment type="cofactor">
    <cofactor evidence="1">
        <name>pyridoxal 5'-phosphate</name>
        <dbReference type="ChEBI" id="CHEBI:597326"/>
    </cofactor>
</comment>
<keyword evidence="5" id="KW-0663">Pyridoxal phosphate</keyword>
<dbReference type="SUPFAM" id="SSF53383">
    <property type="entry name" value="PLP-dependent transferases"/>
    <property type="match status" value="1"/>
</dbReference>
<dbReference type="Gene3D" id="3.40.640.10">
    <property type="entry name" value="Type I PLP-dependent aspartate aminotransferase-like (Major domain)"/>
    <property type="match status" value="1"/>
</dbReference>
<reference evidence="10" key="1">
    <citation type="submission" date="2020-02" db="EMBL/GenBank/DDBJ databases">
        <authorList>
            <person name="Meier V. D."/>
        </authorList>
    </citation>
    <scope>NUCLEOTIDE SEQUENCE</scope>
    <source>
        <strain evidence="10">AVDCRST_MAG55</strain>
    </source>
</reference>
<dbReference type="PIRSF" id="PIRSF005572">
    <property type="entry name" value="NifS"/>
    <property type="match status" value="1"/>
</dbReference>
<dbReference type="InterPro" id="IPR015421">
    <property type="entry name" value="PyrdxlP-dep_Trfase_major"/>
</dbReference>
<keyword evidence="6" id="KW-0408">Iron</keyword>
<evidence type="ECO:0000259" key="9">
    <source>
        <dbReference type="Pfam" id="PF00266"/>
    </source>
</evidence>
<dbReference type="PANTHER" id="PTHR11601:SF34">
    <property type="entry name" value="CYSTEINE DESULFURASE"/>
    <property type="match status" value="1"/>
</dbReference>
<sequence>MPNPVYLDNAATTPMDPRVLEAMLPHLGATRGNPSSLHARGVAARGAIEDARGHVASLLGASPEEIFFTGGGTEADNLAVLGLARASGPDRRHAVVSVVEHAAVREAARRLGAEGFEVSWVGVNEHGLVEPAEFAAALRPDTALASVMWANNEVGTVQPIRELAEACTRRGIPFHADAVQAAGRLRLNVREAPVATLAISGHKLYGPQGVGALYVRGGTAIEPVVIGGGQEGGLRSGTENVAGIAGIGEAARLAREELDDRVLHERALRDRVISGACSLPDVGLNGHPCRRLSNNAHLTVRGVGAESLVMVLDSLGYAIGSGSACSAGGHRASGVLLALGKGEQEALSAARITVGKDNTTDEVEGFLKAFTGAAHRLRELSPLYTG</sequence>
<name>A0A6J4NSF3_9ACTN</name>
<evidence type="ECO:0000256" key="3">
    <source>
        <dbReference type="ARBA" id="ARBA00022679"/>
    </source>
</evidence>
<feature type="domain" description="Aminotransferase class V" evidence="9">
    <location>
        <begin position="5"/>
        <end position="365"/>
    </location>
</feature>
<dbReference type="InterPro" id="IPR015424">
    <property type="entry name" value="PyrdxlP-dep_Trfase"/>
</dbReference>
<dbReference type="Gene3D" id="3.90.1150.10">
    <property type="entry name" value="Aspartate Aminotransferase, domain 1"/>
    <property type="match status" value="1"/>
</dbReference>
<dbReference type="AlphaFoldDB" id="A0A6J4NSF3"/>
<dbReference type="InterPro" id="IPR015422">
    <property type="entry name" value="PyrdxlP-dep_Trfase_small"/>
</dbReference>
<organism evidence="10">
    <name type="scientific">uncultured Rubrobacteraceae bacterium</name>
    <dbReference type="NCBI Taxonomy" id="349277"/>
    <lineage>
        <taxon>Bacteria</taxon>
        <taxon>Bacillati</taxon>
        <taxon>Actinomycetota</taxon>
        <taxon>Rubrobacteria</taxon>
        <taxon>Rubrobacterales</taxon>
        <taxon>Rubrobacteraceae</taxon>
        <taxon>environmental samples</taxon>
    </lineage>
</organism>
<comment type="catalytic activity">
    <reaction evidence="8">
        <text>(sulfur carrier)-H + L-cysteine = (sulfur carrier)-SH + L-alanine</text>
        <dbReference type="Rhea" id="RHEA:43892"/>
        <dbReference type="Rhea" id="RHEA-COMP:14737"/>
        <dbReference type="Rhea" id="RHEA-COMP:14739"/>
        <dbReference type="ChEBI" id="CHEBI:29917"/>
        <dbReference type="ChEBI" id="CHEBI:35235"/>
        <dbReference type="ChEBI" id="CHEBI:57972"/>
        <dbReference type="ChEBI" id="CHEBI:64428"/>
        <dbReference type="EC" id="2.8.1.7"/>
    </reaction>
</comment>
<dbReference type="Pfam" id="PF00266">
    <property type="entry name" value="Aminotran_5"/>
    <property type="match status" value="1"/>
</dbReference>
<gene>
    <name evidence="10" type="ORF">AVDCRST_MAG55-171</name>
</gene>
<evidence type="ECO:0000313" key="10">
    <source>
        <dbReference type="EMBL" id="CAA9392396.1"/>
    </source>
</evidence>
<keyword evidence="3 10" id="KW-0808">Transferase</keyword>
<dbReference type="GO" id="GO:0031071">
    <property type="term" value="F:cysteine desulfurase activity"/>
    <property type="evidence" value="ECO:0007669"/>
    <property type="project" value="UniProtKB-EC"/>
</dbReference>
<comment type="similarity">
    <text evidence="2">Belongs to the class-V pyridoxal-phosphate-dependent aminotransferase family. NifS/IscS subfamily.</text>
</comment>
<evidence type="ECO:0000256" key="6">
    <source>
        <dbReference type="ARBA" id="ARBA00023004"/>
    </source>
</evidence>
<dbReference type="InterPro" id="IPR016454">
    <property type="entry name" value="Cysteine_dSase"/>
</dbReference>
<dbReference type="GO" id="GO:0051536">
    <property type="term" value="F:iron-sulfur cluster binding"/>
    <property type="evidence" value="ECO:0007669"/>
    <property type="project" value="UniProtKB-KW"/>
</dbReference>
<evidence type="ECO:0000256" key="7">
    <source>
        <dbReference type="ARBA" id="ARBA00023014"/>
    </source>
</evidence>
<evidence type="ECO:0000256" key="1">
    <source>
        <dbReference type="ARBA" id="ARBA00001933"/>
    </source>
</evidence>
<keyword evidence="4" id="KW-0479">Metal-binding</keyword>
<dbReference type="InterPro" id="IPR000192">
    <property type="entry name" value="Aminotrans_V_dom"/>
</dbReference>
<evidence type="ECO:0000256" key="4">
    <source>
        <dbReference type="ARBA" id="ARBA00022723"/>
    </source>
</evidence>
<accession>A0A6J4NSF3</accession>
<dbReference type="EMBL" id="CADCUZ010000011">
    <property type="protein sequence ID" value="CAA9392396.1"/>
    <property type="molecule type" value="Genomic_DNA"/>
</dbReference>
<evidence type="ECO:0000256" key="2">
    <source>
        <dbReference type="ARBA" id="ARBA00006490"/>
    </source>
</evidence>
<keyword evidence="7" id="KW-0411">Iron-sulfur</keyword>
<dbReference type="GO" id="GO:0046872">
    <property type="term" value="F:metal ion binding"/>
    <property type="evidence" value="ECO:0007669"/>
    <property type="project" value="UniProtKB-KW"/>
</dbReference>
<evidence type="ECO:0000256" key="5">
    <source>
        <dbReference type="ARBA" id="ARBA00022898"/>
    </source>
</evidence>
<evidence type="ECO:0000256" key="8">
    <source>
        <dbReference type="ARBA" id="ARBA00050776"/>
    </source>
</evidence>
<dbReference type="EC" id="2.8.1.7" evidence="10"/>